<feature type="compositionally biased region" description="Polar residues" evidence="1">
    <location>
        <begin position="45"/>
        <end position="54"/>
    </location>
</feature>
<organism evidence="3 4">
    <name type="scientific">Aspergillus caelatus</name>
    <dbReference type="NCBI Taxonomy" id="61420"/>
    <lineage>
        <taxon>Eukaryota</taxon>
        <taxon>Fungi</taxon>
        <taxon>Dikarya</taxon>
        <taxon>Ascomycota</taxon>
        <taxon>Pezizomycotina</taxon>
        <taxon>Eurotiomycetes</taxon>
        <taxon>Eurotiomycetidae</taxon>
        <taxon>Eurotiales</taxon>
        <taxon>Aspergillaceae</taxon>
        <taxon>Aspergillus</taxon>
        <taxon>Aspergillus subgen. Circumdati</taxon>
    </lineage>
</organism>
<evidence type="ECO:0000313" key="4">
    <source>
        <dbReference type="Proteomes" id="UP000326268"/>
    </source>
</evidence>
<keyword evidence="2" id="KW-0472">Membrane</keyword>
<gene>
    <name evidence="3" type="ORF">BDV27DRAFT_8915</name>
</gene>
<evidence type="ECO:0000256" key="1">
    <source>
        <dbReference type="SAM" id="MobiDB-lite"/>
    </source>
</evidence>
<dbReference type="GeneID" id="43662333"/>
<dbReference type="AlphaFoldDB" id="A0A5N7A035"/>
<reference evidence="3 4" key="1">
    <citation type="submission" date="2019-04" db="EMBL/GenBank/DDBJ databases">
        <title>Friends and foes A comparative genomics studyof 23 Aspergillus species from section Flavi.</title>
        <authorList>
            <consortium name="DOE Joint Genome Institute"/>
            <person name="Kjaerbolling I."/>
            <person name="Vesth T."/>
            <person name="Frisvad J.C."/>
            <person name="Nybo J.L."/>
            <person name="Theobald S."/>
            <person name="Kildgaard S."/>
            <person name="Isbrandt T."/>
            <person name="Kuo A."/>
            <person name="Sato A."/>
            <person name="Lyhne E.K."/>
            <person name="Kogle M.E."/>
            <person name="Wiebenga A."/>
            <person name="Kun R.S."/>
            <person name="Lubbers R.J."/>
            <person name="Makela M.R."/>
            <person name="Barry K."/>
            <person name="Chovatia M."/>
            <person name="Clum A."/>
            <person name="Daum C."/>
            <person name="Haridas S."/>
            <person name="He G."/>
            <person name="LaButti K."/>
            <person name="Lipzen A."/>
            <person name="Mondo S."/>
            <person name="Riley R."/>
            <person name="Salamov A."/>
            <person name="Simmons B.A."/>
            <person name="Magnuson J.K."/>
            <person name="Henrissat B."/>
            <person name="Mortensen U.H."/>
            <person name="Larsen T.O."/>
            <person name="Devries R.P."/>
            <person name="Grigoriev I.V."/>
            <person name="Machida M."/>
            <person name="Baker S.E."/>
            <person name="Andersen M.R."/>
        </authorList>
    </citation>
    <scope>NUCLEOTIDE SEQUENCE [LARGE SCALE GENOMIC DNA]</scope>
    <source>
        <strain evidence="3 4">CBS 763.97</strain>
    </source>
</reference>
<sequence length="107" mass="12082">MNDMASLRAKLLNGLIHSHPRAPLAPRATASFSTRNILHNKDNTSKTNQPNDKSNAGYWKYDLSFKTQMSKAVLFAVLAGAGAVESWTWYWEIREWWTGVRDDGGEI</sequence>
<accession>A0A5N7A035</accession>
<evidence type="ECO:0000256" key="2">
    <source>
        <dbReference type="SAM" id="Phobius"/>
    </source>
</evidence>
<evidence type="ECO:0000313" key="3">
    <source>
        <dbReference type="EMBL" id="KAE8363224.1"/>
    </source>
</evidence>
<dbReference type="Proteomes" id="UP000326268">
    <property type="component" value="Unassembled WGS sequence"/>
</dbReference>
<keyword evidence="2" id="KW-0812">Transmembrane</keyword>
<feature type="region of interest" description="Disordered" evidence="1">
    <location>
        <begin position="26"/>
        <end position="54"/>
    </location>
</feature>
<protein>
    <submittedName>
        <fullName evidence="3">Uncharacterized protein</fullName>
    </submittedName>
</protein>
<dbReference type="RefSeq" id="XP_031926305.1">
    <property type="nucleotide sequence ID" value="XM_032077887.1"/>
</dbReference>
<dbReference type="OrthoDB" id="4499048at2759"/>
<name>A0A5N7A035_9EURO</name>
<keyword evidence="2" id="KW-1133">Transmembrane helix</keyword>
<keyword evidence="4" id="KW-1185">Reference proteome</keyword>
<dbReference type="EMBL" id="ML737681">
    <property type="protein sequence ID" value="KAE8363224.1"/>
    <property type="molecule type" value="Genomic_DNA"/>
</dbReference>
<proteinExistence type="predicted"/>
<feature type="transmembrane region" description="Helical" evidence="2">
    <location>
        <begin position="72"/>
        <end position="91"/>
    </location>
</feature>